<accession>A0A9P6EF95</accession>
<gene>
    <name evidence="2" type="ORF">CPB83DRAFT_907178</name>
</gene>
<dbReference type="EMBL" id="MU157856">
    <property type="protein sequence ID" value="KAF9528021.1"/>
    <property type="molecule type" value="Genomic_DNA"/>
</dbReference>
<sequence length="167" mass="18795">MSTTATKIGCAVENASSEHPMRTSPSSHHQTLLILSRIAPKVFPSCQLSNIQREHQLPSNDSQKRPCLGIARRSGLKGKTQKITRCGVLPPIVKLTRSERSNRTRWTYVHPEELPASVKAIHAQSKQKQKVETQSQEQESKATYVWNCSEPPAVSRKRNTHSDHLIR</sequence>
<protein>
    <submittedName>
        <fullName evidence="2">Uncharacterized protein</fullName>
    </submittedName>
</protein>
<feature type="region of interest" description="Disordered" evidence="1">
    <location>
        <begin position="123"/>
        <end position="167"/>
    </location>
</feature>
<reference evidence="2" key="1">
    <citation type="submission" date="2020-11" db="EMBL/GenBank/DDBJ databases">
        <authorList>
            <consortium name="DOE Joint Genome Institute"/>
            <person name="Ahrendt S."/>
            <person name="Riley R."/>
            <person name="Andreopoulos W."/>
            <person name="Labutti K."/>
            <person name="Pangilinan J."/>
            <person name="Ruiz-Duenas F.J."/>
            <person name="Barrasa J.M."/>
            <person name="Sanchez-Garcia M."/>
            <person name="Camarero S."/>
            <person name="Miyauchi S."/>
            <person name="Serrano A."/>
            <person name="Linde D."/>
            <person name="Babiker R."/>
            <person name="Drula E."/>
            <person name="Ayuso-Fernandez I."/>
            <person name="Pacheco R."/>
            <person name="Padilla G."/>
            <person name="Ferreira P."/>
            <person name="Barriuso J."/>
            <person name="Kellner H."/>
            <person name="Castanera R."/>
            <person name="Alfaro M."/>
            <person name="Ramirez L."/>
            <person name="Pisabarro A.G."/>
            <person name="Kuo A."/>
            <person name="Tritt A."/>
            <person name="Lipzen A."/>
            <person name="He G."/>
            <person name="Yan M."/>
            <person name="Ng V."/>
            <person name="Cullen D."/>
            <person name="Martin F."/>
            <person name="Rosso M.-N."/>
            <person name="Henrissat B."/>
            <person name="Hibbett D."/>
            <person name="Martinez A.T."/>
            <person name="Grigoriev I.V."/>
        </authorList>
    </citation>
    <scope>NUCLEOTIDE SEQUENCE</scope>
    <source>
        <strain evidence="2">CBS 506.95</strain>
    </source>
</reference>
<name>A0A9P6EF95_9AGAR</name>
<evidence type="ECO:0000313" key="2">
    <source>
        <dbReference type="EMBL" id="KAF9528021.1"/>
    </source>
</evidence>
<evidence type="ECO:0000256" key="1">
    <source>
        <dbReference type="SAM" id="MobiDB-lite"/>
    </source>
</evidence>
<evidence type="ECO:0000313" key="3">
    <source>
        <dbReference type="Proteomes" id="UP000807306"/>
    </source>
</evidence>
<dbReference type="Proteomes" id="UP000807306">
    <property type="component" value="Unassembled WGS sequence"/>
</dbReference>
<organism evidence="2 3">
    <name type="scientific">Crepidotus variabilis</name>
    <dbReference type="NCBI Taxonomy" id="179855"/>
    <lineage>
        <taxon>Eukaryota</taxon>
        <taxon>Fungi</taxon>
        <taxon>Dikarya</taxon>
        <taxon>Basidiomycota</taxon>
        <taxon>Agaricomycotina</taxon>
        <taxon>Agaricomycetes</taxon>
        <taxon>Agaricomycetidae</taxon>
        <taxon>Agaricales</taxon>
        <taxon>Agaricineae</taxon>
        <taxon>Crepidotaceae</taxon>
        <taxon>Crepidotus</taxon>
    </lineage>
</organism>
<keyword evidence="3" id="KW-1185">Reference proteome</keyword>
<proteinExistence type="predicted"/>
<dbReference type="AlphaFoldDB" id="A0A9P6EF95"/>
<comment type="caution">
    <text evidence="2">The sequence shown here is derived from an EMBL/GenBank/DDBJ whole genome shotgun (WGS) entry which is preliminary data.</text>
</comment>